<dbReference type="InterPro" id="IPR017968">
    <property type="entry name" value="Acylphosphatase_CS"/>
</dbReference>
<dbReference type="AlphaFoldDB" id="A0A3B0U7E2"/>
<sequence length="91" mass="10308">MRKRAEIIIKGRVQGVGYRFFAVDKAKGLNLAGYAQNKEGGDVFVVAEGEEEDIRAFLDWLKIGPQLSTVNKVITNWFDISNCFTDFTVKY</sequence>
<feature type="domain" description="Acylphosphatase-like" evidence="1">
    <location>
        <begin position="4"/>
        <end position="91"/>
    </location>
</feature>
<dbReference type="InterPro" id="IPR001792">
    <property type="entry name" value="Acylphosphatase-like_dom"/>
</dbReference>
<dbReference type="PROSITE" id="PS51160">
    <property type="entry name" value="ACYLPHOSPHATASE_3"/>
    <property type="match status" value="1"/>
</dbReference>
<dbReference type="InterPro" id="IPR020456">
    <property type="entry name" value="Acylphosphatase"/>
</dbReference>
<gene>
    <name evidence="2" type="ORF">MNBD_BACTEROID01-82</name>
</gene>
<evidence type="ECO:0000313" key="2">
    <source>
        <dbReference type="EMBL" id="VAW24950.1"/>
    </source>
</evidence>
<dbReference type="Pfam" id="PF00708">
    <property type="entry name" value="Acylphosphatase"/>
    <property type="match status" value="1"/>
</dbReference>
<dbReference type="PANTHER" id="PTHR47268">
    <property type="entry name" value="ACYLPHOSPHATASE"/>
    <property type="match status" value="1"/>
</dbReference>
<dbReference type="InterPro" id="IPR036046">
    <property type="entry name" value="Acylphosphatase-like_dom_sf"/>
</dbReference>
<name>A0A3B0U7E2_9ZZZZ</name>
<dbReference type="PROSITE" id="PS00151">
    <property type="entry name" value="ACYLPHOSPHATASE_2"/>
    <property type="match status" value="1"/>
</dbReference>
<reference evidence="2" key="1">
    <citation type="submission" date="2018-06" db="EMBL/GenBank/DDBJ databases">
        <authorList>
            <person name="Zhirakovskaya E."/>
        </authorList>
    </citation>
    <scope>NUCLEOTIDE SEQUENCE</scope>
</reference>
<dbReference type="SUPFAM" id="SSF54975">
    <property type="entry name" value="Acylphosphatase/BLUF domain-like"/>
    <property type="match status" value="1"/>
</dbReference>
<evidence type="ECO:0000259" key="1">
    <source>
        <dbReference type="PROSITE" id="PS51160"/>
    </source>
</evidence>
<proteinExistence type="predicted"/>
<protein>
    <recommendedName>
        <fullName evidence="1">Acylphosphatase-like domain-containing protein</fullName>
    </recommendedName>
</protein>
<dbReference type="GO" id="GO:0003998">
    <property type="term" value="F:acylphosphatase activity"/>
    <property type="evidence" value="ECO:0007669"/>
    <property type="project" value="InterPro"/>
</dbReference>
<accession>A0A3B0U7E2</accession>
<dbReference type="Gene3D" id="3.30.70.100">
    <property type="match status" value="1"/>
</dbReference>
<dbReference type="EMBL" id="UOEP01000229">
    <property type="protein sequence ID" value="VAW24950.1"/>
    <property type="molecule type" value="Genomic_DNA"/>
</dbReference>
<dbReference type="PANTHER" id="PTHR47268:SF4">
    <property type="entry name" value="ACYLPHOSPHATASE"/>
    <property type="match status" value="1"/>
</dbReference>
<organism evidence="2">
    <name type="scientific">hydrothermal vent metagenome</name>
    <dbReference type="NCBI Taxonomy" id="652676"/>
    <lineage>
        <taxon>unclassified sequences</taxon>
        <taxon>metagenomes</taxon>
        <taxon>ecological metagenomes</taxon>
    </lineage>
</organism>